<evidence type="ECO:0000313" key="2">
    <source>
        <dbReference type="Proteomes" id="UP000664882"/>
    </source>
</evidence>
<comment type="caution">
    <text evidence="1">The sequence shown here is derived from an EMBL/GenBank/DDBJ whole genome shotgun (WGS) entry which is preliminary data.</text>
</comment>
<name>A0ABS3NJD0_9GAMM</name>
<proteinExistence type="predicted"/>
<evidence type="ECO:0000313" key="1">
    <source>
        <dbReference type="EMBL" id="MBO1520694.1"/>
    </source>
</evidence>
<dbReference type="Proteomes" id="UP000664882">
    <property type="component" value="Unassembled WGS sequence"/>
</dbReference>
<protein>
    <submittedName>
        <fullName evidence="1">Helix-turn-helix domain-containing protein</fullName>
    </submittedName>
</protein>
<accession>A0ABS3NJD0</accession>
<gene>
    <name evidence="1" type="ORF">J3U76_13845</name>
</gene>
<sequence>MNRNSVNKWVANFLQHGLAGLESVRPPGRPATLSTEQLSLLSDYIDQQSKKTVVDAYKVLIFRPILKKNLGYLIRSPIYTASFTSSDFLGSAVVHAILSRISKHKSLLKKVQAEDDTYHSWSCCTQQRRYLISR</sequence>
<reference evidence="1 2" key="1">
    <citation type="submission" date="2021-03" db="EMBL/GenBank/DDBJ databases">
        <title>Oceanisphaera sp. nov., isolated from the intestine.</title>
        <authorList>
            <person name="Zhao L.-H."/>
            <person name="Shi L.-F."/>
        </authorList>
    </citation>
    <scope>NUCLEOTIDE SEQUENCE [LARGE SCALE GENOMIC DNA]</scope>
    <source>
        <strain evidence="1 2">DM8</strain>
    </source>
</reference>
<organism evidence="1 2">
    <name type="scientific">Oceanisphaera pacifica</name>
    <dbReference type="NCBI Taxonomy" id="2818389"/>
    <lineage>
        <taxon>Bacteria</taxon>
        <taxon>Pseudomonadati</taxon>
        <taxon>Pseudomonadota</taxon>
        <taxon>Gammaproteobacteria</taxon>
        <taxon>Aeromonadales</taxon>
        <taxon>Aeromonadaceae</taxon>
        <taxon>Oceanisphaera</taxon>
    </lineage>
</organism>
<dbReference type="EMBL" id="JAGDFX010000022">
    <property type="protein sequence ID" value="MBO1520694.1"/>
    <property type="molecule type" value="Genomic_DNA"/>
</dbReference>
<keyword evidence="2" id="KW-1185">Reference proteome</keyword>